<keyword evidence="5 14" id="KW-1003">Cell membrane</keyword>
<dbReference type="EC" id="1.3.99.-" evidence="14 15"/>
<evidence type="ECO:0000256" key="3">
    <source>
        <dbReference type="ARBA" id="ARBA00006501"/>
    </source>
</evidence>
<evidence type="ECO:0000256" key="14">
    <source>
        <dbReference type="HAMAP-Rule" id="MF_02239"/>
    </source>
</evidence>
<comment type="catalytic activity">
    <reaction evidence="13 14 15">
        <text>protoporphyrinogen IX + 3 A = protoporphyrin IX + 3 AH2</text>
        <dbReference type="Rhea" id="RHEA:62000"/>
        <dbReference type="ChEBI" id="CHEBI:13193"/>
        <dbReference type="ChEBI" id="CHEBI:17499"/>
        <dbReference type="ChEBI" id="CHEBI:57306"/>
        <dbReference type="ChEBI" id="CHEBI:57307"/>
    </reaction>
</comment>
<dbReference type="PANTHER" id="PTHR40255:SF1">
    <property type="entry name" value="PROTOPORPHYRINOGEN IX OXIDASE"/>
    <property type="match status" value="1"/>
</dbReference>
<dbReference type="InterPro" id="IPR005265">
    <property type="entry name" value="HemJ-like"/>
</dbReference>
<keyword evidence="6 14" id="KW-0349">Heme</keyword>
<feature type="transmembrane region" description="Helical" evidence="14">
    <location>
        <begin position="93"/>
        <end position="110"/>
    </location>
</feature>
<dbReference type="GO" id="GO:0005886">
    <property type="term" value="C:plasma membrane"/>
    <property type="evidence" value="ECO:0007669"/>
    <property type="project" value="UniProtKB-SubCell"/>
</dbReference>
<dbReference type="EMBL" id="FTOR01000001">
    <property type="protein sequence ID" value="SIS66290.1"/>
    <property type="molecule type" value="Genomic_DNA"/>
</dbReference>
<protein>
    <recommendedName>
        <fullName evidence="4 14">Protoporphyrinogen IX oxidase</fullName>
        <shortName evidence="14">PPO</shortName>
        <ecNumber evidence="14 15">1.3.99.-</ecNumber>
    </recommendedName>
</protein>
<keyword evidence="10 14" id="KW-0560">Oxidoreductase</keyword>
<evidence type="ECO:0000256" key="15">
    <source>
        <dbReference type="PIRNR" id="PIRNR004638"/>
    </source>
</evidence>
<accession>A0A173MNS0</accession>
<evidence type="ECO:0000256" key="6">
    <source>
        <dbReference type="ARBA" id="ARBA00022617"/>
    </source>
</evidence>
<organism evidence="16 17">
    <name type="scientific">Filimonas lacunae</name>
    <dbReference type="NCBI Taxonomy" id="477680"/>
    <lineage>
        <taxon>Bacteria</taxon>
        <taxon>Pseudomonadati</taxon>
        <taxon>Bacteroidota</taxon>
        <taxon>Chitinophagia</taxon>
        <taxon>Chitinophagales</taxon>
        <taxon>Chitinophagaceae</taxon>
        <taxon>Filimonas</taxon>
    </lineage>
</organism>
<dbReference type="AlphaFoldDB" id="A0A173MNS0"/>
<evidence type="ECO:0000256" key="4">
    <source>
        <dbReference type="ARBA" id="ARBA00017504"/>
    </source>
</evidence>
<feature type="transmembrane region" description="Helical" evidence="14">
    <location>
        <begin position="56"/>
        <end position="81"/>
    </location>
</feature>
<evidence type="ECO:0000256" key="1">
    <source>
        <dbReference type="ARBA" id="ARBA00004651"/>
    </source>
</evidence>
<keyword evidence="7 14" id="KW-0812">Transmembrane</keyword>
<keyword evidence="11 14" id="KW-0408">Iron</keyword>
<comment type="function">
    <text evidence="14 15">Catalyzes the oxidation of protoporphyrinogen IX to protoporphyrin IX.</text>
</comment>
<reference evidence="17" key="1">
    <citation type="submission" date="2017-01" db="EMBL/GenBank/DDBJ databases">
        <authorList>
            <person name="Varghese N."/>
            <person name="Submissions S."/>
        </authorList>
    </citation>
    <scope>NUCLEOTIDE SEQUENCE [LARGE SCALE GENOMIC DNA]</scope>
    <source>
        <strain evidence="17">DSM 21054</strain>
    </source>
</reference>
<dbReference type="Pfam" id="PF03653">
    <property type="entry name" value="UPF0093"/>
    <property type="match status" value="1"/>
</dbReference>
<feature type="transmembrane region" description="Helical" evidence="14">
    <location>
        <begin position="155"/>
        <end position="176"/>
    </location>
</feature>
<evidence type="ECO:0000256" key="2">
    <source>
        <dbReference type="ARBA" id="ARBA00005073"/>
    </source>
</evidence>
<evidence type="ECO:0000256" key="9">
    <source>
        <dbReference type="ARBA" id="ARBA00022989"/>
    </source>
</evidence>
<feature type="binding site" description="axial binding residue" evidence="14">
    <location>
        <position position="10"/>
    </location>
    <ligand>
        <name>heme</name>
        <dbReference type="ChEBI" id="CHEBI:30413"/>
    </ligand>
    <ligandPart>
        <name>Fe</name>
        <dbReference type="ChEBI" id="CHEBI:18248"/>
    </ligandPart>
</feature>
<evidence type="ECO:0000313" key="17">
    <source>
        <dbReference type="Proteomes" id="UP000186917"/>
    </source>
</evidence>
<evidence type="ECO:0000256" key="7">
    <source>
        <dbReference type="ARBA" id="ARBA00022692"/>
    </source>
</evidence>
<dbReference type="OrthoDB" id="9800824at2"/>
<comment type="pathway">
    <text evidence="2 14 15">Porphyrin-containing compound metabolism; protoporphyrin-IX biosynthesis; protoporphyrin-IX from protoporphyrinogen-IX: step 1/1.</text>
</comment>
<dbReference type="STRING" id="477680.SAMN05421788_101488"/>
<comment type="subcellular location">
    <subcellularLocation>
        <location evidence="1 14">Cell membrane</location>
        <topology evidence="1 14">Multi-pass membrane protein</topology>
    </subcellularLocation>
</comment>
<dbReference type="PIRSF" id="PIRSF004638">
    <property type="entry name" value="UCP004638"/>
    <property type="match status" value="1"/>
</dbReference>
<feature type="transmembrane region" description="Helical" evidence="14">
    <location>
        <begin position="6"/>
        <end position="24"/>
    </location>
</feature>
<keyword evidence="12 14" id="KW-0472">Membrane</keyword>
<evidence type="ECO:0000313" key="16">
    <source>
        <dbReference type="EMBL" id="SIS66290.1"/>
    </source>
</evidence>
<dbReference type="Proteomes" id="UP000186917">
    <property type="component" value="Unassembled WGS sequence"/>
</dbReference>
<comment type="similarity">
    <text evidence="3 14 15">Belongs to the HemJ family.</text>
</comment>
<dbReference type="HAMAP" id="MF_02239">
    <property type="entry name" value="HemJ"/>
    <property type="match status" value="1"/>
</dbReference>
<keyword evidence="9 14" id="KW-1133">Transmembrane helix</keyword>
<keyword evidence="17" id="KW-1185">Reference proteome</keyword>
<sequence length="186" mass="21643">MAYLYLKALHIIFVVTWFAGIFYMPRLFIYNVEAGEKEEAAKNALREQFSIMMKRLWYGITWPSAILTLILGPTVMFYYGWNLILFAPEGRWLLLKLVFVVVLYAYFFFLHGIFKQQVAGVFKHTSQQLRVWNEVATILLVAIVMLVTVKQSMSFVWGVVGLILFIIVLMSAIKIYKIIRNKKAAK</sequence>
<dbReference type="KEGG" id="fln:FLA_5088"/>
<evidence type="ECO:0000256" key="13">
    <source>
        <dbReference type="ARBA" id="ARBA00048390"/>
    </source>
</evidence>
<evidence type="ECO:0000256" key="5">
    <source>
        <dbReference type="ARBA" id="ARBA00022475"/>
    </source>
</evidence>
<dbReference type="UniPathway" id="UPA00251">
    <property type="reaction ID" value="UER00324"/>
</dbReference>
<keyword evidence="8 14" id="KW-0479">Metal-binding</keyword>
<comment type="subunit">
    <text evidence="14">Homodimer.</text>
</comment>
<evidence type="ECO:0000256" key="10">
    <source>
        <dbReference type="ARBA" id="ARBA00023002"/>
    </source>
</evidence>
<dbReference type="GO" id="GO:0070818">
    <property type="term" value="F:protoporphyrinogen oxidase activity"/>
    <property type="evidence" value="ECO:0007669"/>
    <property type="project" value="UniProtKB-UniRule"/>
</dbReference>
<dbReference type="GO" id="GO:0046872">
    <property type="term" value="F:metal ion binding"/>
    <property type="evidence" value="ECO:0007669"/>
    <property type="project" value="UniProtKB-UniRule"/>
</dbReference>
<feature type="transmembrane region" description="Helical" evidence="14">
    <location>
        <begin position="131"/>
        <end position="149"/>
    </location>
</feature>
<dbReference type="RefSeq" id="WP_076375306.1">
    <property type="nucleotide sequence ID" value="NZ_AP017422.1"/>
</dbReference>
<proteinExistence type="inferred from homology"/>
<dbReference type="GO" id="GO:0006782">
    <property type="term" value="P:protoporphyrinogen IX biosynthetic process"/>
    <property type="evidence" value="ECO:0007669"/>
    <property type="project" value="UniProtKB-UniRule"/>
</dbReference>
<dbReference type="PANTHER" id="PTHR40255">
    <property type="entry name" value="UPF0093 MEMBRANE PROTEIN SLR1790"/>
    <property type="match status" value="1"/>
</dbReference>
<evidence type="ECO:0000256" key="8">
    <source>
        <dbReference type="ARBA" id="ARBA00022723"/>
    </source>
</evidence>
<comment type="cofactor">
    <cofactor evidence="14 15">
        <name>heme b</name>
        <dbReference type="ChEBI" id="CHEBI:60344"/>
    </cofactor>
    <text evidence="14 15">Binds 1 heme b (iron(II)-protoporphyrin IX) group per subunit.</text>
</comment>
<gene>
    <name evidence="16" type="ORF">SAMN05421788_101488</name>
</gene>
<evidence type="ECO:0000256" key="11">
    <source>
        <dbReference type="ARBA" id="ARBA00023004"/>
    </source>
</evidence>
<feature type="binding site" description="axial binding residue" evidence="14">
    <location>
        <position position="96"/>
    </location>
    <ligand>
        <name>heme</name>
        <dbReference type="ChEBI" id="CHEBI:30413"/>
    </ligand>
    <ligandPart>
        <name>Fe</name>
        <dbReference type="ChEBI" id="CHEBI:18248"/>
    </ligandPart>
</feature>
<name>A0A173MNS0_9BACT</name>
<evidence type="ECO:0000256" key="12">
    <source>
        <dbReference type="ARBA" id="ARBA00023136"/>
    </source>
</evidence>